<dbReference type="Pfam" id="PF16036">
    <property type="entry name" value="Chalcone_3"/>
    <property type="match status" value="1"/>
</dbReference>
<dbReference type="InterPro" id="IPR016087">
    <property type="entry name" value="Chalcone_isomerase"/>
</dbReference>
<dbReference type="RefSeq" id="WP_165389063.1">
    <property type="nucleotide sequence ID" value="NZ_SGXE01000004.1"/>
</dbReference>
<dbReference type="InterPro" id="IPR036298">
    <property type="entry name" value="Chalcone_isomerase_sf"/>
</dbReference>
<organism evidence="3 4">
    <name type="scientific">Aquimarina brevivitae</name>
    <dbReference type="NCBI Taxonomy" id="323412"/>
    <lineage>
        <taxon>Bacteria</taxon>
        <taxon>Pseudomonadati</taxon>
        <taxon>Bacteroidota</taxon>
        <taxon>Flavobacteriia</taxon>
        <taxon>Flavobacteriales</taxon>
        <taxon>Flavobacteriaceae</taxon>
        <taxon>Aquimarina</taxon>
    </lineage>
</organism>
<dbReference type="SUPFAM" id="SSF54626">
    <property type="entry name" value="Chalcone isomerase"/>
    <property type="match status" value="1"/>
</dbReference>
<evidence type="ECO:0000313" key="4">
    <source>
        <dbReference type="Proteomes" id="UP000292262"/>
    </source>
</evidence>
<dbReference type="EMBL" id="SGXE01000004">
    <property type="protein sequence ID" value="RZS92205.1"/>
    <property type="molecule type" value="Genomic_DNA"/>
</dbReference>
<evidence type="ECO:0000259" key="1">
    <source>
        <dbReference type="Pfam" id="PF09917"/>
    </source>
</evidence>
<dbReference type="Proteomes" id="UP000292262">
    <property type="component" value="Unassembled WGS sequence"/>
</dbReference>
<evidence type="ECO:0000259" key="2">
    <source>
        <dbReference type="Pfam" id="PF16036"/>
    </source>
</evidence>
<dbReference type="Gene3D" id="3.50.70.10">
    <property type="match status" value="1"/>
</dbReference>
<dbReference type="InterPro" id="IPR019223">
    <property type="entry name" value="DUF2147"/>
</dbReference>
<feature type="domain" description="DUF2147" evidence="1">
    <location>
        <begin position="195"/>
        <end position="297"/>
    </location>
</feature>
<comment type="caution">
    <text evidence="3">The sequence shown here is derived from an EMBL/GenBank/DDBJ whole genome shotgun (WGS) entry which is preliminary data.</text>
</comment>
<dbReference type="Gene3D" id="2.40.128.520">
    <property type="match status" value="1"/>
</dbReference>
<protein>
    <submittedName>
        <fullName evidence="3">Uncharacterized protein DUF2147</fullName>
    </submittedName>
</protein>
<evidence type="ECO:0000313" key="3">
    <source>
        <dbReference type="EMBL" id="RZS92205.1"/>
    </source>
</evidence>
<sequence length="322" mass="36883">MKKILFLFLASFIYYSGIAQTKVGELYFNDIDTFDDKELVLNGAGKRDNLYAVGLYLNLDLEINGPQDGVMVAEKNSDMAITIKVTDGTIGCTELREMLRLGLERATDGNSYLLEKEIRDFLAIFPSDINRYDIFDILYKKNEGIFVFRNNKQIGTLKDLEFKKALFKIWLGDNPIDQTLKEELLKAYKPNPVLGKWKTYDKDTGVGISIVQLYMIDKKVFGSIQQMLRQSERDAVCYKCQGADKNQKVEGLVIIKNLKKKDEAKFADGTFTNINDGEVSPCQIWVDEDQPDILKVRYRGGGGVHEWKRIKEPKKEVYTTKF</sequence>
<gene>
    <name evidence="3" type="ORF">EV197_2841</name>
</gene>
<dbReference type="InterPro" id="IPR016088">
    <property type="entry name" value="Chalcone_isomerase_3-sand"/>
</dbReference>
<dbReference type="Pfam" id="PF09917">
    <property type="entry name" value="DUF2147"/>
    <property type="match status" value="1"/>
</dbReference>
<reference evidence="3 4" key="1">
    <citation type="submission" date="2019-02" db="EMBL/GenBank/DDBJ databases">
        <title>Genomic Encyclopedia of Type Strains, Phase IV (KMG-IV): sequencing the most valuable type-strain genomes for metagenomic binning, comparative biology and taxonomic classification.</title>
        <authorList>
            <person name="Goeker M."/>
        </authorList>
    </citation>
    <scope>NUCLEOTIDE SEQUENCE [LARGE SCALE GENOMIC DNA]</scope>
    <source>
        <strain evidence="3 4">DSM 17196</strain>
    </source>
</reference>
<keyword evidence="4" id="KW-1185">Reference proteome</keyword>
<name>A0A4Q7NY24_9FLAO</name>
<dbReference type="GO" id="GO:0016872">
    <property type="term" value="F:intramolecular lyase activity"/>
    <property type="evidence" value="ECO:0007669"/>
    <property type="project" value="InterPro"/>
</dbReference>
<accession>A0A4Q7NY24</accession>
<dbReference type="AlphaFoldDB" id="A0A4Q7NY24"/>
<feature type="domain" description="Chalcone isomerase" evidence="2">
    <location>
        <begin position="22"/>
        <end position="185"/>
    </location>
</feature>
<proteinExistence type="predicted"/>